<dbReference type="InterPro" id="IPR007099">
    <property type="entry name" value="RNA-dir_pol_NSvirus"/>
</dbReference>
<evidence type="ECO:0000256" key="6">
    <source>
        <dbReference type="ARBA" id="ARBA00022741"/>
    </source>
</evidence>
<evidence type="ECO:0000256" key="3">
    <source>
        <dbReference type="ARBA" id="ARBA00022484"/>
    </source>
</evidence>
<evidence type="ECO:0000256" key="5">
    <source>
        <dbReference type="ARBA" id="ARBA00022695"/>
    </source>
</evidence>
<dbReference type="EMBL" id="FJ861698">
    <property type="protein sequence ID" value="ACY56285.1"/>
    <property type="molecule type" value="Genomic_RNA"/>
</dbReference>
<organism evidence="10">
    <name type="scientific">Lake Chad virus</name>
    <dbReference type="NCBI Taxonomy" id="688438"/>
    <lineage>
        <taxon>Viruses</taxon>
        <taxon>Riboviria</taxon>
        <taxon>Orthornavirae</taxon>
        <taxon>Negarnaviricota</taxon>
        <taxon>Polyploviricotina</taxon>
        <taxon>Insthoviricetes</taxon>
        <taxon>Articulavirales</taxon>
        <taxon>Orthomyxoviridae</taxon>
        <taxon>Quaranjavirus</taxon>
        <taxon>Quaranjavirus chadense</taxon>
    </lineage>
</organism>
<keyword evidence="4" id="KW-0808">Transferase</keyword>
<sequence length="214" mass="24090">MNKKTLSWFREIKEHLDSEGYVRAPFGMLMGMLNAGSTTLALPATNWRLRSGMDCKTVRSSDDSMTVFSGATRQLLMENVNRFYANLKLLGVNISSKKTRFFQFKFGEYTCAYQDGDFIAQYGVETAAVRPEGSNPRDDFHSEASQPAPSLRDGGVNFARAQFRNGIRQDKVRRQYKIDRVPNKRIGVPDFALVLSDGGPSPWNFSSCHPPEQS</sequence>
<keyword evidence="3" id="KW-0696">RNA-directed RNA polymerase</keyword>
<keyword evidence="5" id="KW-0548">Nucleotidyltransferase</keyword>
<feature type="domain" description="RdRp catalytic" evidence="9">
    <location>
        <begin position="1"/>
        <end position="100"/>
    </location>
</feature>
<dbReference type="Pfam" id="PF00602">
    <property type="entry name" value="Flu_PB1"/>
    <property type="match status" value="1"/>
</dbReference>
<feature type="region of interest" description="Disordered" evidence="8">
    <location>
        <begin position="130"/>
        <end position="151"/>
    </location>
</feature>
<protein>
    <recommendedName>
        <fullName evidence="2">RNA-directed RNA polymerase catalytic subunit</fullName>
        <ecNumber evidence="1">2.7.7.48</ecNumber>
    </recommendedName>
</protein>
<evidence type="ECO:0000256" key="2">
    <source>
        <dbReference type="ARBA" id="ARBA00020035"/>
    </source>
</evidence>
<evidence type="ECO:0000256" key="4">
    <source>
        <dbReference type="ARBA" id="ARBA00022679"/>
    </source>
</evidence>
<dbReference type="GO" id="GO:0039694">
    <property type="term" value="P:viral RNA genome replication"/>
    <property type="evidence" value="ECO:0007669"/>
    <property type="project" value="InterPro"/>
</dbReference>
<evidence type="ECO:0000256" key="1">
    <source>
        <dbReference type="ARBA" id="ARBA00012494"/>
    </source>
</evidence>
<evidence type="ECO:0000256" key="7">
    <source>
        <dbReference type="ARBA" id="ARBA00022953"/>
    </source>
</evidence>
<accession>D0QX29</accession>
<dbReference type="PROSITE" id="PS50525">
    <property type="entry name" value="RDRP_SSRNA_NEG_SEG"/>
    <property type="match status" value="1"/>
</dbReference>
<dbReference type="GO" id="GO:0003968">
    <property type="term" value="F:RNA-directed RNA polymerase activity"/>
    <property type="evidence" value="ECO:0007669"/>
    <property type="project" value="UniProtKB-KW"/>
</dbReference>
<gene>
    <name evidence="10" type="primary">PB1</name>
</gene>
<dbReference type="InterPro" id="IPR001407">
    <property type="entry name" value="RNA_pol_PB1_influenza"/>
</dbReference>
<keyword evidence="6" id="KW-0547">Nucleotide-binding</keyword>
<evidence type="ECO:0000256" key="8">
    <source>
        <dbReference type="SAM" id="MobiDB-lite"/>
    </source>
</evidence>
<evidence type="ECO:0000259" key="9">
    <source>
        <dbReference type="PROSITE" id="PS50525"/>
    </source>
</evidence>
<dbReference type="GO" id="GO:0003723">
    <property type="term" value="F:RNA binding"/>
    <property type="evidence" value="ECO:0007669"/>
    <property type="project" value="InterPro"/>
</dbReference>
<reference evidence="10" key="1">
    <citation type="journal article" date="2009" name="J. Virol.">
        <title>Quaranfil, Johnston Atoll, and Lake Chad viruses are novel members of the family Orthomyxoviridae.</title>
        <authorList>
            <person name="Presti R.M."/>
            <person name="Zhao G."/>
            <person name="Beatty W.L."/>
            <person name="Mihindukulasuriya K.A."/>
            <person name="da Rosa A.P."/>
            <person name="Popov V.L."/>
            <person name="Tesh R.B."/>
            <person name="Virgin H.W."/>
            <person name="Wang D."/>
        </authorList>
    </citation>
    <scope>NUCLEOTIDE SEQUENCE</scope>
    <source>
        <strain evidence="10">IB An 38918</strain>
    </source>
</reference>
<keyword evidence="7" id="KW-0693">Viral RNA replication</keyword>
<dbReference type="GO" id="GO:0000166">
    <property type="term" value="F:nucleotide binding"/>
    <property type="evidence" value="ECO:0007669"/>
    <property type="project" value="UniProtKB-KW"/>
</dbReference>
<name>D0QX29_9ORTO</name>
<dbReference type="EC" id="2.7.7.48" evidence="1"/>
<proteinExistence type="predicted"/>
<evidence type="ECO:0000313" key="10">
    <source>
        <dbReference type="EMBL" id="ACY56285.1"/>
    </source>
</evidence>